<accession>A0A2R9SYG7</accession>
<evidence type="ECO:0000313" key="2">
    <source>
        <dbReference type="EMBL" id="EFU42432.1"/>
    </source>
</evidence>
<evidence type="ECO:0000256" key="1">
    <source>
        <dbReference type="SAM" id="MobiDB-lite"/>
    </source>
</evidence>
<dbReference type="KEGG" id="pvo:PVOR_09180"/>
<gene>
    <name evidence="2" type="ORF">PVOR_09180</name>
</gene>
<name>A0A2R9SYG7_9BACL</name>
<dbReference type="AlphaFoldDB" id="A0A2R9SYG7"/>
<comment type="caution">
    <text evidence="2">The sequence shown here is derived from an EMBL/GenBank/DDBJ whole genome shotgun (WGS) entry which is preliminary data.</text>
</comment>
<feature type="region of interest" description="Disordered" evidence="1">
    <location>
        <begin position="1"/>
        <end position="22"/>
    </location>
</feature>
<sequence length="51" mass="5684">MVDKDRLDNTVDSMDKDSTDIRGSDPGYQGLFGFEVLFYDGDSSHAPLSIR</sequence>
<dbReference type="Proteomes" id="UP000003094">
    <property type="component" value="Unassembled WGS sequence"/>
</dbReference>
<evidence type="ECO:0000313" key="3">
    <source>
        <dbReference type="Proteomes" id="UP000003094"/>
    </source>
</evidence>
<reference evidence="2 3" key="1">
    <citation type="journal article" date="2010" name="BMC Genomics">
        <title>Genome sequence of the pattern forming Paenibacillus vortex bacterium reveals potential for thriving in complex environments.</title>
        <authorList>
            <person name="Sirota-Madi A."/>
            <person name="Olender T."/>
            <person name="Helman Y."/>
            <person name="Ingham C."/>
            <person name="Brainis I."/>
            <person name="Roth D."/>
            <person name="Hagi E."/>
            <person name="Brodsky L."/>
            <person name="Leshkowitz D."/>
            <person name="Galatenko V."/>
            <person name="Nikolaev V."/>
            <person name="Mugasimangalam R.C."/>
            <person name="Bransburg-Zabary S."/>
            <person name="Gutnick D.L."/>
            <person name="Lancet D."/>
            <person name="Ben-Jacob E."/>
        </authorList>
    </citation>
    <scope>NUCLEOTIDE SEQUENCE [LARGE SCALE GENOMIC DNA]</scope>
    <source>
        <strain evidence="2 3">V453</strain>
    </source>
</reference>
<protein>
    <submittedName>
        <fullName evidence="2">Uncharacterized protein</fullName>
    </submittedName>
</protein>
<proteinExistence type="predicted"/>
<keyword evidence="3" id="KW-1185">Reference proteome</keyword>
<organism evidence="2 3">
    <name type="scientific">Paenibacillus vortex V453</name>
    <dbReference type="NCBI Taxonomy" id="715225"/>
    <lineage>
        <taxon>Bacteria</taxon>
        <taxon>Bacillati</taxon>
        <taxon>Bacillota</taxon>
        <taxon>Bacilli</taxon>
        <taxon>Bacillales</taxon>
        <taxon>Paenibacillaceae</taxon>
        <taxon>Paenibacillus</taxon>
    </lineage>
</organism>
<dbReference type="EMBL" id="ADHJ01000014">
    <property type="protein sequence ID" value="EFU42432.1"/>
    <property type="molecule type" value="Genomic_DNA"/>
</dbReference>